<evidence type="ECO:0000313" key="1">
    <source>
        <dbReference type="EMBL" id="NKI33272.1"/>
    </source>
</evidence>
<proteinExistence type="predicted"/>
<comment type="caution">
    <text evidence="1">The sequence shown here is derived from an EMBL/GenBank/DDBJ whole genome shotgun (WGS) entry which is preliminary data.</text>
</comment>
<dbReference type="EMBL" id="JAAWWL010000002">
    <property type="protein sequence ID" value="NKI33272.1"/>
    <property type="molecule type" value="Genomic_DNA"/>
</dbReference>
<dbReference type="Proteomes" id="UP000718451">
    <property type="component" value="Unassembled WGS sequence"/>
</dbReference>
<protein>
    <recommendedName>
        <fullName evidence="3">Glycine dehydrogenase</fullName>
    </recommendedName>
</protein>
<keyword evidence="2" id="KW-1185">Reference proteome</keyword>
<evidence type="ECO:0008006" key="3">
    <source>
        <dbReference type="Google" id="ProtNLM"/>
    </source>
</evidence>
<sequence>MKINCEEAGHICTRAQYKEATIWEIIKLNFHTLTCKVCAKYSRKNGAFTKLCDKANLQSLSEEDKKRLKEVLENKG</sequence>
<name>A0ABX1GTJ4_9FLAO</name>
<reference evidence="1 2" key="1">
    <citation type="submission" date="2020-04" db="EMBL/GenBank/DDBJ databases">
        <authorList>
            <person name="Yoon J."/>
        </authorList>
    </citation>
    <scope>NUCLEOTIDE SEQUENCE [LARGE SCALE GENOMIC DNA]</scope>
    <source>
        <strain evidence="1 2">DJ-13</strain>
    </source>
</reference>
<dbReference type="RefSeq" id="WP_168553411.1">
    <property type="nucleotide sequence ID" value="NZ_JAAWWL010000002.1"/>
</dbReference>
<accession>A0ABX1GTJ4</accession>
<evidence type="ECO:0000313" key="2">
    <source>
        <dbReference type="Proteomes" id="UP000718451"/>
    </source>
</evidence>
<gene>
    <name evidence="1" type="ORF">HCU67_15045</name>
</gene>
<organism evidence="1 2">
    <name type="scientific">Croceivirga thetidis</name>
    <dbReference type="NCBI Taxonomy" id="2721623"/>
    <lineage>
        <taxon>Bacteria</taxon>
        <taxon>Pseudomonadati</taxon>
        <taxon>Bacteroidota</taxon>
        <taxon>Flavobacteriia</taxon>
        <taxon>Flavobacteriales</taxon>
        <taxon>Flavobacteriaceae</taxon>
        <taxon>Croceivirga</taxon>
    </lineage>
</organism>